<protein>
    <submittedName>
        <fullName evidence="1">SDR family oxidoreductase</fullName>
    </submittedName>
</protein>
<name>A0ABS8RCI5_9LACO</name>
<dbReference type="Proteomes" id="UP001200032">
    <property type="component" value="Unassembled WGS sequence"/>
</dbReference>
<keyword evidence="2" id="KW-1185">Reference proteome</keyword>
<organism evidence="1 2">
    <name type="scientific">Limosilactobacillus balticus</name>
    <dbReference type="NCBI Taxonomy" id="2759747"/>
    <lineage>
        <taxon>Bacteria</taxon>
        <taxon>Bacillati</taxon>
        <taxon>Bacillota</taxon>
        <taxon>Bacilli</taxon>
        <taxon>Lactobacillales</taxon>
        <taxon>Lactobacillaceae</taxon>
        <taxon>Limosilactobacillus</taxon>
    </lineage>
</organism>
<comment type="caution">
    <text evidence="1">The sequence shown here is derived from an EMBL/GenBank/DDBJ whole genome shotgun (WGS) entry which is preliminary data.</text>
</comment>
<reference evidence="1 2" key="1">
    <citation type="submission" date="2021-12" db="EMBL/GenBank/DDBJ databases">
        <title>A phylogenomic analysis of Limosilactobacillus reuteri reveals ancient and stable evolutionary relationships with rodents and birds and zoonotic transmission to humans.</title>
        <authorList>
            <person name="Li F."/>
            <person name="Li X."/>
            <person name="Cheng C."/>
            <person name="Tollenaar S."/>
            <person name="Zhang J.S."/>
            <person name="Simpson D."/>
            <person name="Tasseva G."/>
            <person name="Perez-Munoz M.E."/>
            <person name="Frese S."/>
            <person name="Gaenzle M.G."/>
            <person name="Walter J."/>
            <person name="Zheng J."/>
        </authorList>
    </citation>
    <scope>NUCLEOTIDE SEQUENCE [LARGE SCALE GENOMIC DNA]</scope>
    <source>
        <strain evidence="1 2">WF-AF5-A</strain>
    </source>
</reference>
<sequence length="40" mass="4432">MIGVDVDVYVYVAMPTMKPLIKVMDKAGVKRFIAMSVSDI</sequence>
<dbReference type="RefSeq" id="WP_220480915.1">
    <property type="nucleotide sequence ID" value="NZ_JACIVH010000042.1"/>
</dbReference>
<gene>
    <name evidence="1" type="ORF">LTY59_05440</name>
</gene>
<evidence type="ECO:0000313" key="2">
    <source>
        <dbReference type="Proteomes" id="UP001200032"/>
    </source>
</evidence>
<dbReference type="EMBL" id="JAJPDJ010000059">
    <property type="protein sequence ID" value="MCD7138660.1"/>
    <property type="molecule type" value="Genomic_DNA"/>
</dbReference>
<proteinExistence type="predicted"/>
<evidence type="ECO:0000313" key="1">
    <source>
        <dbReference type="EMBL" id="MCD7138660.1"/>
    </source>
</evidence>
<accession>A0ABS8RCI5</accession>